<dbReference type="EMBL" id="CP028844">
    <property type="protein sequence ID" value="AWB25232.1"/>
    <property type="molecule type" value="Genomic_DNA"/>
</dbReference>
<name>A0A2R4WUL1_9HYPH</name>
<proteinExistence type="predicted"/>
<dbReference type="KEGG" id="mee:DA075_30310"/>
<dbReference type="Gene3D" id="3.30.160.160">
    <property type="entry name" value="YegP-like"/>
    <property type="match status" value="1"/>
</dbReference>
<dbReference type="AlphaFoldDB" id="A0A2R4WUL1"/>
<dbReference type="Proteomes" id="UP000244755">
    <property type="component" value="Chromosome 2"/>
</dbReference>
<dbReference type="InterPro" id="IPR010879">
    <property type="entry name" value="DUF1508"/>
</dbReference>
<evidence type="ECO:0000313" key="3">
    <source>
        <dbReference type="Proteomes" id="UP000244755"/>
    </source>
</evidence>
<reference evidence="2 3" key="1">
    <citation type="submission" date="2018-04" db="EMBL/GenBank/DDBJ databases">
        <title>Methylobacterium sp. PR1016A genome.</title>
        <authorList>
            <person name="Park W."/>
        </authorList>
    </citation>
    <scope>NUCLEOTIDE SEQUENCE [LARGE SCALE GENOMIC DNA]</scope>
    <source>
        <strain evidence="2 3">PR1016A</strain>
    </source>
</reference>
<keyword evidence="3" id="KW-1185">Reference proteome</keyword>
<sequence length="69" mass="8053">MSNRPFPSYWMYKDNKGEWRWTYHASNGLAISVSSEGYKRRSDCERSIEIMKGSHNSPTWMPSDLLHAA</sequence>
<organism evidence="2 3">
    <name type="scientific">Methylobacterium currus</name>
    <dbReference type="NCBI Taxonomy" id="2051553"/>
    <lineage>
        <taxon>Bacteria</taxon>
        <taxon>Pseudomonadati</taxon>
        <taxon>Pseudomonadota</taxon>
        <taxon>Alphaproteobacteria</taxon>
        <taxon>Hyphomicrobiales</taxon>
        <taxon>Methylobacteriaceae</taxon>
        <taxon>Methylobacterium</taxon>
    </lineage>
</organism>
<accession>A0A2R4WUL1</accession>
<gene>
    <name evidence="2" type="ORF">DA075_30310</name>
</gene>
<dbReference type="Pfam" id="PF07411">
    <property type="entry name" value="DUF1508"/>
    <property type="match status" value="1"/>
</dbReference>
<dbReference type="OrthoDB" id="9802792at2"/>
<evidence type="ECO:0000313" key="2">
    <source>
        <dbReference type="EMBL" id="AWB25232.1"/>
    </source>
</evidence>
<dbReference type="SUPFAM" id="SSF160113">
    <property type="entry name" value="YegP-like"/>
    <property type="match status" value="1"/>
</dbReference>
<feature type="domain" description="DUF1508" evidence="1">
    <location>
        <begin position="14"/>
        <end position="52"/>
    </location>
</feature>
<dbReference type="InterPro" id="IPR036913">
    <property type="entry name" value="YegP-like_sf"/>
</dbReference>
<protein>
    <submittedName>
        <fullName evidence="2">DUF1508 domain-containing protein</fullName>
    </submittedName>
</protein>
<evidence type="ECO:0000259" key="1">
    <source>
        <dbReference type="Pfam" id="PF07411"/>
    </source>
</evidence>